<evidence type="ECO:0000313" key="3">
    <source>
        <dbReference type="Proteomes" id="UP000535415"/>
    </source>
</evidence>
<evidence type="ECO:0000256" key="1">
    <source>
        <dbReference type="SAM" id="Phobius"/>
    </source>
</evidence>
<dbReference type="RefSeq" id="WP_183527024.1">
    <property type="nucleotide sequence ID" value="NZ_JACIJM010000003.1"/>
</dbReference>
<evidence type="ECO:0008006" key="4">
    <source>
        <dbReference type="Google" id="ProtNLM"/>
    </source>
</evidence>
<dbReference type="AlphaFoldDB" id="A0A7W9BJ87"/>
<keyword evidence="3" id="KW-1185">Reference proteome</keyword>
<organism evidence="2 3">
    <name type="scientific">Yoonia ponticola</name>
    <dbReference type="NCBI Taxonomy" id="1524255"/>
    <lineage>
        <taxon>Bacteria</taxon>
        <taxon>Pseudomonadati</taxon>
        <taxon>Pseudomonadota</taxon>
        <taxon>Alphaproteobacteria</taxon>
        <taxon>Rhodobacterales</taxon>
        <taxon>Paracoccaceae</taxon>
        <taxon>Yoonia</taxon>
    </lineage>
</organism>
<proteinExistence type="predicted"/>
<feature type="transmembrane region" description="Helical" evidence="1">
    <location>
        <begin position="73"/>
        <end position="93"/>
    </location>
</feature>
<keyword evidence="1" id="KW-0812">Transmembrane</keyword>
<sequence>MTFRIACTAAAVLLAGLFVIMLVSAQSYAGRYGVFSGVGGDFLGRRASPAFLGLAMLLWLLRDHGDVQVQRAVCYSAIAVFGGIAVTGFWAYFDGTASGRVAVIALLDAAAAAVFYWLCPKT</sequence>
<name>A0A7W9BJ87_9RHOB</name>
<dbReference type="Proteomes" id="UP000535415">
    <property type="component" value="Unassembled WGS sequence"/>
</dbReference>
<gene>
    <name evidence="2" type="ORF">FHS72_001184</name>
</gene>
<reference evidence="2 3" key="1">
    <citation type="submission" date="2020-08" db="EMBL/GenBank/DDBJ databases">
        <title>Genomic Encyclopedia of Type Strains, Phase IV (KMG-IV): sequencing the most valuable type-strain genomes for metagenomic binning, comparative biology and taxonomic classification.</title>
        <authorList>
            <person name="Goeker M."/>
        </authorList>
    </citation>
    <scope>NUCLEOTIDE SEQUENCE [LARGE SCALE GENOMIC DNA]</scope>
    <source>
        <strain evidence="2 3">DSM 101064</strain>
    </source>
</reference>
<protein>
    <recommendedName>
        <fullName evidence="4">DUF4345 domain-containing protein</fullName>
    </recommendedName>
</protein>
<keyword evidence="1" id="KW-0472">Membrane</keyword>
<feature type="transmembrane region" description="Helical" evidence="1">
    <location>
        <begin position="43"/>
        <end position="61"/>
    </location>
</feature>
<dbReference type="EMBL" id="JACIJM010000003">
    <property type="protein sequence ID" value="MBB5721572.1"/>
    <property type="molecule type" value="Genomic_DNA"/>
</dbReference>
<comment type="caution">
    <text evidence="2">The sequence shown here is derived from an EMBL/GenBank/DDBJ whole genome shotgun (WGS) entry which is preliminary data.</text>
</comment>
<feature type="transmembrane region" description="Helical" evidence="1">
    <location>
        <begin position="99"/>
        <end position="119"/>
    </location>
</feature>
<evidence type="ECO:0000313" key="2">
    <source>
        <dbReference type="EMBL" id="MBB5721572.1"/>
    </source>
</evidence>
<accession>A0A7W9BJ87</accession>
<keyword evidence="1" id="KW-1133">Transmembrane helix</keyword>